<organism evidence="6 7">
    <name type="scientific">Ammonicoccus fulvus</name>
    <dbReference type="NCBI Taxonomy" id="3138240"/>
    <lineage>
        <taxon>Bacteria</taxon>
        <taxon>Bacillati</taxon>
        <taxon>Actinomycetota</taxon>
        <taxon>Actinomycetes</taxon>
        <taxon>Propionibacteriales</taxon>
        <taxon>Propionibacteriaceae</taxon>
        <taxon>Ammonicoccus</taxon>
    </lineage>
</organism>
<evidence type="ECO:0000256" key="3">
    <source>
        <dbReference type="ARBA" id="ARBA00023163"/>
    </source>
</evidence>
<dbReference type="Pfam" id="PF00440">
    <property type="entry name" value="TetR_N"/>
    <property type="match status" value="1"/>
</dbReference>
<dbReference type="PANTHER" id="PTHR47506:SF1">
    <property type="entry name" value="HTH-TYPE TRANSCRIPTIONAL REGULATOR YJDC"/>
    <property type="match status" value="1"/>
</dbReference>
<dbReference type="Proteomes" id="UP001442841">
    <property type="component" value="Chromosome"/>
</dbReference>
<dbReference type="InterPro" id="IPR001647">
    <property type="entry name" value="HTH_TetR"/>
</dbReference>
<reference evidence="6 7" key="1">
    <citation type="submission" date="2024-04" db="EMBL/GenBank/DDBJ databases">
        <title>Isolation of an actinomycete strain from pig manure.</title>
        <authorList>
            <person name="Gong T."/>
            <person name="Yu Z."/>
            <person name="An M."/>
            <person name="Wei C."/>
            <person name="Yang W."/>
            <person name="Liu L."/>
        </authorList>
    </citation>
    <scope>NUCLEOTIDE SEQUENCE [LARGE SCALE GENOMIC DNA]</scope>
    <source>
        <strain evidence="6 7">ZF39</strain>
    </source>
</reference>
<keyword evidence="1" id="KW-0805">Transcription regulation</keyword>
<dbReference type="EMBL" id="CP154795">
    <property type="protein sequence ID" value="XAN07706.1"/>
    <property type="molecule type" value="Genomic_DNA"/>
</dbReference>
<dbReference type="PROSITE" id="PS50977">
    <property type="entry name" value="HTH_TETR_2"/>
    <property type="match status" value="1"/>
</dbReference>
<keyword evidence="7" id="KW-1185">Reference proteome</keyword>
<gene>
    <name evidence="6" type="ORF">AADG42_10470</name>
</gene>
<dbReference type="RefSeq" id="WP_425309161.1">
    <property type="nucleotide sequence ID" value="NZ_CP154795.1"/>
</dbReference>
<evidence type="ECO:0000256" key="4">
    <source>
        <dbReference type="PROSITE-ProRule" id="PRU00335"/>
    </source>
</evidence>
<sequence>MTPGPREQLLDKAITHFAREGVRDTSLRGLAPHLGTSQRMLSYHFGSREGLLTAVIDKVVADTTSALRTLFDEHADPFEAGRENWRRAADGARLFGALFFELSSHAMYGKDYARDLGQTVVTRTEEAFAEAYRSRTDEATARVLARLTLAVGNGLLFSTLIDADRAASDAAVEEFITLVRARVESSARQ</sequence>
<name>A0ABZ3FNT2_9ACTN</name>
<evidence type="ECO:0000313" key="7">
    <source>
        <dbReference type="Proteomes" id="UP001442841"/>
    </source>
</evidence>
<dbReference type="SUPFAM" id="SSF46689">
    <property type="entry name" value="Homeodomain-like"/>
    <property type="match status" value="1"/>
</dbReference>
<accession>A0ABZ3FNT2</accession>
<evidence type="ECO:0000313" key="6">
    <source>
        <dbReference type="EMBL" id="XAN07706.1"/>
    </source>
</evidence>
<evidence type="ECO:0000256" key="1">
    <source>
        <dbReference type="ARBA" id="ARBA00023015"/>
    </source>
</evidence>
<dbReference type="PANTHER" id="PTHR47506">
    <property type="entry name" value="TRANSCRIPTIONAL REGULATORY PROTEIN"/>
    <property type="match status" value="1"/>
</dbReference>
<evidence type="ECO:0000256" key="2">
    <source>
        <dbReference type="ARBA" id="ARBA00023125"/>
    </source>
</evidence>
<evidence type="ECO:0000259" key="5">
    <source>
        <dbReference type="PROSITE" id="PS50977"/>
    </source>
</evidence>
<dbReference type="InterPro" id="IPR009057">
    <property type="entry name" value="Homeodomain-like_sf"/>
</dbReference>
<proteinExistence type="predicted"/>
<keyword evidence="2 4" id="KW-0238">DNA-binding</keyword>
<dbReference type="Gene3D" id="1.10.357.10">
    <property type="entry name" value="Tetracycline Repressor, domain 2"/>
    <property type="match status" value="1"/>
</dbReference>
<feature type="domain" description="HTH tetR-type" evidence="5">
    <location>
        <begin position="3"/>
        <end position="63"/>
    </location>
</feature>
<keyword evidence="3" id="KW-0804">Transcription</keyword>
<protein>
    <submittedName>
        <fullName evidence="6">Helix-turn-helix domain-containing protein</fullName>
    </submittedName>
</protein>
<feature type="DNA-binding region" description="H-T-H motif" evidence="4">
    <location>
        <begin position="26"/>
        <end position="45"/>
    </location>
</feature>